<evidence type="ECO:0000256" key="3">
    <source>
        <dbReference type="ARBA" id="ARBA00022964"/>
    </source>
</evidence>
<accession>A0A3N4I2Z5</accession>
<dbReference type="InterPro" id="IPR024779">
    <property type="entry name" value="2OGFeDO_JBP1/TET_oxygenase_dom"/>
</dbReference>
<gene>
    <name evidence="8" type="ORF">BJ508DRAFT_308075</name>
</gene>
<dbReference type="GO" id="GO:0046872">
    <property type="term" value="F:metal ion binding"/>
    <property type="evidence" value="ECO:0007669"/>
    <property type="project" value="UniProtKB-KW"/>
</dbReference>
<feature type="region of interest" description="Disordered" evidence="6">
    <location>
        <begin position="121"/>
        <end position="159"/>
    </location>
</feature>
<dbReference type="GO" id="GO:0051213">
    <property type="term" value="F:dioxygenase activity"/>
    <property type="evidence" value="ECO:0007669"/>
    <property type="project" value="UniProtKB-KW"/>
</dbReference>
<dbReference type="EMBL" id="ML119695">
    <property type="protein sequence ID" value="RPA79766.1"/>
    <property type="molecule type" value="Genomic_DNA"/>
</dbReference>
<evidence type="ECO:0000313" key="8">
    <source>
        <dbReference type="EMBL" id="RPA79766.1"/>
    </source>
</evidence>
<evidence type="ECO:0000256" key="6">
    <source>
        <dbReference type="SAM" id="MobiDB-lite"/>
    </source>
</evidence>
<comment type="cofactor">
    <cofactor evidence="1">
        <name>Fe(2+)</name>
        <dbReference type="ChEBI" id="CHEBI:29033"/>
    </cofactor>
</comment>
<keyword evidence="3" id="KW-0223">Dioxygenase</keyword>
<name>A0A3N4I2Z5_ASCIM</name>
<keyword evidence="9" id="KW-1185">Reference proteome</keyword>
<reference evidence="8 9" key="1">
    <citation type="journal article" date="2018" name="Nat. Ecol. Evol.">
        <title>Pezizomycetes genomes reveal the molecular basis of ectomycorrhizal truffle lifestyle.</title>
        <authorList>
            <person name="Murat C."/>
            <person name="Payen T."/>
            <person name="Noel B."/>
            <person name="Kuo A."/>
            <person name="Morin E."/>
            <person name="Chen J."/>
            <person name="Kohler A."/>
            <person name="Krizsan K."/>
            <person name="Balestrini R."/>
            <person name="Da Silva C."/>
            <person name="Montanini B."/>
            <person name="Hainaut M."/>
            <person name="Levati E."/>
            <person name="Barry K.W."/>
            <person name="Belfiori B."/>
            <person name="Cichocki N."/>
            <person name="Clum A."/>
            <person name="Dockter R.B."/>
            <person name="Fauchery L."/>
            <person name="Guy J."/>
            <person name="Iotti M."/>
            <person name="Le Tacon F."/>
            <person name="Lindquist E.A."/>
            <person name="Lipzen A."/>
            <person name="Malagnac F."/>
            <person name="Mello A."/>
            <person name="Molinier V."/>
            <person name="Miyauchi S."/>
            <person name="Poulain J."/>
            <person name="Riccioni C."/>
            <person name="Rubini A."/>
            <person name="Sitrit Y."/>
            <person name="Splivallo R."/>
            <person name="Traeger S."/>
            <person name="Wang M."/>
            <person name="Zifcakova L."/>
            <person name="Wipf D."/>
            <person name="Zambonelli A."/>
            <person name="Paolocci F."/>
            <person name="Nowrousian M."/>
            <person name="Ottonello S."/>
            <person name="Baldrian P."/>
            <person name="Spatafora J.W."/>
            <person name="Henrissat B."/>
            <person name="Nagy L.G."/>
            <person name="Aury J.M."/>
            <person name="Wincker P."/>
            <person name="Grigoriev I.V."/>
            <person name="Bonfante P."/>
            <person name="Martin F.M."/>
        </authorList>
    </citation>
    <scope>NUCLEOTIDE SEQUENCE [LARGE SCALE GENOMIC DNA]</scope>
    <source>
        <strain evidence="8 9">RN42</strain>
    </source>
</reference>
<feature type="compositionally biased region" description="Polar residues" evidence="6">
    <location>
        <begin position="43"/>
        <end position="52"/>
    </location>
</feature>
<evidence type="ECO:0000256" key="5">
    <source>
        <dbReference type="ARBA" id="ARBA00023004"/>
    </source>
</evidence>
<feature type="domain" description="2OGFeDO JBP1/TET oxygenase" evidence="7">
    <location>
        <begin position="419"/>
        <end position="537"/>
    </location>
</feature>
<keyword evidence="4" id="KW-0560">Oxidoreductase</keyword>
<dbReference type="Pfam" id="PF12851">
    <property type="entry name" value="Tet_JBP"/>
    <property type="match status" value="1"/>
</dbReference>
<feature type="compositionally biased region" description="Basic residues" evidence="6">
    <location>
        <begin position="225"/>
        <end position="236"/>
    </location>
</feature>
<evidence type="ECO:0000313" key="9">
    <source>
        <dbReference type="Proteomes" id="UP000275078"/>
    </source>
</evidence>
<organism evidence="8 9">
    <name type="scientific">Ascobolus immersus RN42</name>
    <dbReference type="NCBI Taxonomy" id="1160509"/>
    <lineage>
        <taxon>Eukaryota</taxon>
        <taxon>Fungi</taxon>
        <taxon>Dikarya</taxon>
        <taxon>Ascomycota</taxon>
        <taxon>Pezizomycotina</taxon>
        <taxon>Pezizomycetes</taxon>
        <taxon>Pezizales</taxon>
        <taxon>Ascobolaceae</taxon>
        <taxon>Ascobolus</taxon>
    </lineage>
</organism>
<dbReference type="Gene3D" id="3.60.130.30">
    <property type="match status" value="1"/>
</dbReference>
<feature type="region of interest" description="Disordered" evidence="6">
    <location>
        <begin position="201"/>
        <end position="250"/>
    </location>
</feature>
<dbReference type="Proteomes" id="UP000275078">
    <property type="component" value="Unassembled WGS sequence"/>
</dbReference>
<evidence type="ECO:0000256" key="4">
    <source>
        <dbReference type="ARBA" id="ARBA00023002"/>
    </source>
</evidence>
<evidence type="ECO:0000256" key="1">
    <source>
        <dbReference type="ARBA" id="ARBA00001954"/>
    </source>
</evidence>
<sequence>MSPLLDHQQSRHQHSHGSLSSKRSRLSATSHDSDLRPKHPTSKRMSSDSTTPAKRARLSNPHPSVAYSDRAGTSSTRLQSSTIPGSPLRVDAKAQAGAKIRFKLCLQLDAVLANHEKRMKADSEVVGDHEPDTSIHNAPDTKDTDEPPHNPRKEGFPAWLETRDRAQLLDFLADRRSLLERAASDPDILVSHAKSLCDHGDKIPAAALPTPPPPTQQSRNFGSSKRPKGPKQRRSKNRPDRSNHYGHKLEEKQKRIATVLNSREFALVRDHLDSLDLSTLEEEKGRQQPDAYESMQLVEEGKEYLRIPTHISEEGFCITDKDGKVLVDVLPTDSIPPSLVEQFEHSFKSLCDEIPDSHFKISKSDKRFIEPARAGEHGGVLHLGVWNQSTWQHERPAVSQSLRGDRTNYRRDPVHIRLSKFLNDNWELFRHLGGILKAHDPELYEEYENVELPSGIDRTLFWPFCMMALNRNYLSLPHKDLNDYVRGFCLLHCWGEFKGADLTFKELKIRIPLVKGQVVLFRSSILTHWNQPIHDQPGGIRHSMVLFTPWRMLEWRSITIRQVTNRIKREVKLATAMLETLST</sequence>
<keyword evidence="5" id="KW-0408">Iron</keyword>
<evidence type="ECO:0000256" key="2">
    <source>
        <dbReference type="ARBA" id="ARBA00022723"/>
    </source>
</evidence>
<feature type="compositionally biased region" description="Basic and acidic residues" evidence="6">
    <location>
        <begin position="237"/>
        <end position="250"/>
    </location>
</feature>
<dbReference type="OrthoDB" id="2690740at2759"/>
<feature type="compositionally biased region" description="Polar residues" evidence="6">
    <location>
        <begin position="71"/>
        <end position="84"/>
    </location>
</feature>
<evidence type="ECO:0000259" key="7">
    <source>
        <dbReference type="Pfam" id="PF12851"/>
    </source>
</evidence>
<protein>
    <recommendedName>
        <fullName evidence="7">2OGFeDO JBP1/TET oxygenase domain-containing protein</fullName>
    </recommendedName>
</protein>
<dbReference type="AlphaFoldDB" id="A0A3N4I2Z5"/>
<proteinExistence type="predicted"/>
<keyword evidence="2" id="KW-0479">Metal-binding</keyword>
<feature type="region of interest" description="Disordered" evidence="6">
    <location>
        <begin position="1"/>
        <end position="87"/>
    </location>
</feature>